<accession>A0ABV2G4L8</accession>
<dbReference type="RefSeq" id="WP_197092173.1">
    <property type="nucleotide sequence ID" value="NZ_JBCOSW010000015.1"/>
</dbReference>
<sequence>MYRVGAILYGGSGADVGLYVRLYVRLCVEVYVDGTAETVWECVIMSVSVLG</sequence>
<evidence type="ECO:0000313" key="2">
    <source>
        <dbReference type="Proteomes" id="UP001549200"/>
    </source>
</evidence>
<gene>
    <name evidence="1" type="ORF">ABID13_004897</name>
</gene>
<organism evidence="1 2">
    <name type="scientific">Enterocloster citroniae</name>
    <dbReference type="NCBI Taxonomy" id="358743"/>
    <lineage>
        <taxon>Bacteria</taxon>
        <taxon>Bacillati</taxon>
        <taxon>Bacillota</taxon>
        <taxon>Clostridia</taxon>
        <taxon>Lachnospirales</taxon>
        <taxon>Lachnospiraceae</taxon>
        <taxon>Enterocloster</taxon>
    </lineage>
</organism>
<dbReference type="EMBL" id="JBEPLZ010000027">
    <property type="protein sequence ID" value="MET3573237.1"/>
    <property type="molecule type" value="Genomic_DNA"/>
</dbReference>
<keyword evidence="2" id="KW-1185">Reference proteome</keyword>
<comment type="caution">
    <text evidence="1">The sequence shown here is derived from an EMBL/GenBank/DDBJ whole genome shotgun (WGS) entry which is preliminary data.</text>
</comment>
<evidence type="ECO:0000313" key="1">
    <source>
        <dbReference type="EMBL" id="MET3573237.1"/>
    </source>
</evidence>
<reference evidence="1 2" key="1">
    <citation type="submission" date="2024-06" db="EMBL/GenBank/DDBJ databases">
        <title>Genomic Encyclopedia of Type Strains, Phase IV (KMG-IV): sequencing the most valuable type-strain genomes for metagenomic binning, comparative biology and taxonomic classification.</title>
        <authorList>
            <person name="Goeker M."/>
        </authorList>
    </citation>
    <scope>NUCLEOTIDE SEQUENCE [LARGE SCALE GENOMIC DNA]</scope>
    <source>
        <strain evidence="1 2">DSM 19261</strain>
    </source>
</reference>
<dbReference type="GeneID" id="93166111"/>
<protein>
    <submittedName>
        <fullName evidence="1">Uncharacterized protein</fullName>
    </submittedName>
</protein>
<name>A0ABV2G4L8_9FIRM</name>
<proteinExistence type="predicted"/>
<dbReference type="Proteomes" id="UP001549200">
    <property type="component" value="Unassembled WGS sequence"/>
</dbReference>